<gene>
    <name evidence="5" type="ORF">EV378_3488</name>
</gene>
<protein>
    <submittedName>
        <fullName evidence="5">AraC family transcriptional regulator</fullName>
    </submittedName>
</protein>
<dbReference type="InterPro" id="IPR009057">
    <property type="entry name" value="Homeodomain-like_sf"/>
</dbReference>
<dbReference type="SMART" id="SM00342">
    <property type="entry name" value="HTH_ARAC"/>
    <property type="match status" value="1"/>
</dbReference>
<reference evidence="5 6" key="1">
    <citation type="submission" date="2019-03" db="EMBL/GenBank/DDBJ databases">
        <title>Sequencing the genomes of 1000 actinobacteria strains.</title>
        <authorList>
            <person name="Klenk H.-P."/>
        </authorList>
    </citation>
    <scope>NUCLEOTIDE SEQUENCE [LARGE SCALE GENOMIC DNA]</scope>
    <source>
        <strain evidence="5 6">DSM 44969</strain>
    </source>
</reference>
<accession>A0A4V2PJ92</accession>
<name>A0A4V2PJ92_PSEEN</name>
<evidence type="ECO:0000256" key="3">
    <source>
        <dbReference type="ARBA" id="ARBA00023163"/>
    </source>
</evidence>
<keyword evidence="6" id="KW-1185">Reference proteome</keyword>
<dbReference type="InterPro" id="IPR009594">
    <property type="entry name" value="Tscrpt_reg_HTH_AraC_N"/>
</dbReference>
<feature type="domain" description="HTH araC/xylS-type" evidence="4">
    <location>
        <begin position="208"/>
        <end position="306"/>
    </location>
</feature>
<evidence type="ECO:0000259" key="4">
    <source>
        <dbReference type="PROSITE" id="PS01124"/>
    </source>
</evidence>
<dbReference type="Pfam" id="PF06719">
    <property type="entry name" value="AraC_N"/>
    <property type="match status" value="1"/>
</dbReference>
<evidence type="ECO:0000313" key="5">
    <source>
        <dbReference type="EMBL" id="TCK27616.1"/>
    </source>
</evidence>
<dbReference type="PANTHER" id="PTHR43436:SF1">
    <property type="entry name" value="TRANSCRIPTIONAL REGULATORY PROTEIN"/>
    <property type="match status" value="1"/>
</dbReference>
<dbReference type="PANTHER" id="PTHR43436">
    <property type="entry name" value="ARAC-FAMILY TRANSCRIPTIONAL REGULATOR"/>
    <property type="match status" value="1"/>
</dbReference>
<dbReference type="Pfam" id="PF12833">
    <property type="entry name" value="HTH_18"/>
    <property type="match status" value="1"/>
</dbReference>
<dbReference type="InterPro" id="IPR018060">
    <property type="entry name" value="HTH_AraC"/>
</dbReference>
<comment type="caution">
    <text evidence="5">The sequence shown here is derived from an EMBL/GenBank/DDBJ whole genome shotgun (WGS) entry which is preliminary data.</text>
</comment>
<dbReference type="GO" id="GO:0043565">
    <property type="term" value="F:sequence-specific DNA binding"/>
    <property type="evidence" value="ECO:0007669"/>
    <property type="project" value="InterPro"/>
</dbReference>
<dbReference type="Gene3D" id="1.10.10.60">
    <property type="entry name" value="Homeodomain-like"/>
    <property type="match status" value="1"/>
</dbReference>
<dbReference type="PRINTS" id="PR00032">
    <property type="entry name" value="HTHARAC"/>
</dbReference>
<dbReference type="RefSeq" id="WP_132426642.1">
    <property type="nucleotide sequence ID" value="NZ_SMFZ01000001.1"/>
</dbReference>
<dbReference type="Proteomes" id="UP000295560">
    <property type="component" value="Unassembled WGS sequence"/>
</dbReference>
<dbReference type="OrthoDB" id="34150at2"/>
<dbReference type="AlphaFoldDB" id="A0A4V2PJ92"/>
<dbReference type="PROSITE" id="PS01124">
    <property type="entry name" value="HTH_ARAC_FAMILY_2"/>
    <property type="match status" value="1"/>
</dbReference>
<keyword evidence="1" id="KW-0805">Transcription regulation</keyword>
<keyword evidence="2" id="KW-0238">DNA-binding</keyword>
<organism evidence="5 6">
    <name type="scientific">Pseudonocardia endophytica</name>
    <dbReference type="NCBI Taxonomy" id="401976"/>
    <lineage>
        <taxon>Bacteria</taxon>
        <taxon>Bacillati</taxon>
        <taxon>Actinomycetota</taxon>
        <taxon>Actinomycetes</taxon>
        <taxon>Pseudonocardiales</taxon>
        <taxon>Pseudonocardiaceae</taxon>
        <taxon>Pseudonocardia</taxon>
    </lineage>
</organism>
<proteinExistence type="predicted"/>
<keyword evidence="3" id="KW-0804">Transcription</keyword>
<evidence type="ECO:0000313" key="6">
    <source>
        <dbReference type="Proteomes" id="UP000295560"/>
    </source>
</evidence>
<evidence type="ECO:0000256" key="2">
    <source>
        <dbReference type="ARBA" id="ARBA00023125"/>
    </source>
</evidence>
<dbReference type="GO" id="GO:0003700">
    <property type="term" value="F:DNA-binding transcription factor activity"/>
    <property type="evidence" value="ECO:0007669"/>
    <property type="project" value="InterPro"/>
</dbReference>
<dbReference type="InterPro" id="IPR020449">
    <property type="entry name" value="Tscrpt_reg_AraC-type_HTH"/>
</dbReference>
<dbReference type="SUPFAM" id="SSF46689">
    <property type="entry name" value="Homeodomain-like"/>
    <property type="match status" value="2"/>
</dbReference>
<evidence type="ECO:0000256" key="1">
    <source>
        <dbReference type="ARBA" id="ARBA00023015"/>
    </source>
</evidence>
<dbReference type="EMBL" id="SMFZ01000001">
    <property type="protein sequence ID" value="TCK27616.1"/>
    <property type="molecule type" value="Genomic_DNA"/>
</dbReference>
<sequence>MPSLELPAEERLRAGDLIARLNDMATAVGPNDCHWPGLTAYRFTSPQSAQWAEVHSLSLCCVLQGRKRVTVDGEEYLYDPFNYLLFTRGMSFEADILEASPQMPFLSFVLQIDPTVVRAVSVDMAQRRTTPFSRPSNPGTPKAAYVSPLEQNLLGAVLRFFGTLNSETDRRVLAPMYLQEITYRLLQADQCVRLLAAAHTENERNPVTELIRHVRARLGEPLTVADMAHAVCLSPTALTNVFTEATGMGPYQFVKKMRLDRASVLLLEQEMNVSEVAKQVGYASVSHFICEFKRYFGTTPRHYREAQRERVGLGFASATERRSHG</sequence>